<comment type="caution">
    <text evidence="6">The sequence shown here is derived from an EMBL/GenBank/DDBJ whole genome shotgun (WGS) entry which is preliminary data.</text>
</comment>
<evidence type="ECO:0000256" key="2">
    <source>
        <dbReference type="ARBA" id="ARBA00023110"/>
    </source>
</evidence>
<dbReference type="EMBL" id="WTVM01000100">
    <property type="protein sequence ID" value="NMG04198.1"/>
    <property type="molecule type" value="Genomic_DNA"/>
</dbReference>
<sequence>MKRLFASLILAACTSTLFAAGPVVEMHTSKGVIVIELDGEKAPATVANFLEYAESGFYENTVFHRVIDGFMIQGGGFDADMSQKATRAPVRNEADNGLKNEPGTIAMARTRDPHSATAQFFINLVANTALDYPSFDGYGYAVFGRVTEGFDIVQSIGRVATGTVGPFENVPREPVSIDSVRIVER</sequence>
<keyword evidence="2 4" id="KW-0697">Rotamase</keyword>
<dbReference type="GO" id="GO:0006457">
    <property type="term" value="P:protein folding"/>
    <property type="evidence" value="ECO:0007669"/>
    <property type="project" value="InterPro"/>
</dbReference>
<accession>A0A972F8N0</accession>
<proteinExistence type="inferred from homology"/>
<name>A0A972F8N0_9RHOO</name>
<dbReference type="InterPro" id="IPR002130">
    <property type="entry name" value="Cyclophilin-type_PPIase_dom"/>
</dbReference>
<evidence type="ECO:0000313" key="6">
    <source>
        <dbReference type="EMBL" id="NMG04198.1"/>
    </source>
</evidence>
<dbReference type="InterPro" id="IPR020892">
    <property type="entry name" value="Cyclophilin-type_PPIase_CS"/>
</dbReference>
<comment type="catalytic activity">
    <reaction evidence="4">
        <text>[protein]-peptidylproline (omega=180) = [protein]-peptidylproline (omega=0)</text>
        <dbReference type="Rhea" id="RHEA:16237"/>
        <dbReference type="Rhea" id="RHEA-COMP:10747"/>
        <dbReference type="Rhea" id="RHEA-COMP:10748"/>
        <dbReference type="ChEBI" id="CHEBI:83833"/>
        <dbReference type="ChEBI" id="CHEBI:83834"/>
        <dbReference type="EC" id="5.2.1.8"/>
    </reaction>
</comment>
<comment type="similarity">
    <text evidence="1 4">Belongs to the cyclophilin-type PPIase family.</text>
</comment>
<dbReference type="InterPro" id="IPR044665">
    <property type="entry name" value="E_coli_cyclophilin_A-like"/>
</dbReference>
<evidence type="ECO:0000313" key="7">
    <source>
        <dbReference type="Proteomes" id="UP000599523"/>
    </source>
</evidence>
<protein>
    <recommendedName>
        <fullName evidence="4">Peptidyl-prolyl cis-trans isomerase</fullName>
        <shortName evidence="4">PPIase</shortName>
        <ecNumber evidence="4">5.2.1.8</ecNumber>
    </recommendedName>
</protein>
<feature type="chain" id="PRO_5038162711" description="Peptidyl-prolyl cis-trans isomerase" evidence="4">
    <location>
        <begin position="20"/>
        <end position="185"/>
    </location>
</feature>
<feature type="signal peptide" evidence="4">
    <location>
        <begin position="1"/>
        <end position="19"/>
    </location>
</feature>
<keyword evidence="7" id="KW-1185">Reference proteome</keyword>
<dbReference type="GO" id="GO:0003755">
    <property type="term" value="F:peptidyl-prolyl cis-trans isomerase activity"/>
    <property type="evidence" value="ECO:0007669"/>
    <property type="project" value="UniProtKB-UniRule"/>
</dbReference>
<evidence type="ECO:0000256" key="1">
    <source>
        <dbReference type="ARBA" id="ARBA00007365"/>
    </source>
</evidence>
<dbReference type="InterPro" id="IPR029000">
    <property type="entry name" value="Cyclophilin-like_dom_sf"/>
</dbReference>
<evidence type="ECO:0000256" key="3">
    <source>
        <dbReference type="ARBA" id="ARBA00023235"/>
    </source>
</evidence>
<gene>
    <name evidence="6" type="ORF">GPA21_14660</name>
</gene>
<dbReference type="Proteomes" id="UP000599523">
    <property type="component" value="Unassembled WGS sequence"/>
</dbReference>
<dbReference type="PRINTS" id="PR00153">
    <property type="entry name" value="CSAPPISMRASE"/>
</dbReference>
<dbReference type="RefSeq" id="WP_168988881.1">
    <property type="nucleotide sequence ID" value="NZ_CAWPHM010000001.1"/>
</dbReference>
<dbReference type="SUPFAM" id="SSF50891">
    <property type="entry name" value="Cyclophilin-like"/>
    <property type="match status" value="1"/>
</dbReference>
<dbReference type="AlphaFoldDB" id="A0A972F8N0"/>
<dbReference type="PROSITE" id="PS00170">
    <property type="entry name" value="CSA_PPIASE_1"/>
    <property type="match status" value="1"/>
</dbReference>
<keyword evidence="4" id="KW-0732">Signal</keyword>
<dbReference type="Gene3D" id="2.40.100.10">
    <property type="entry name" value="Cyclophilin-like"/>
    <property type="match status" value="1"/>
</dbReference>
<keyword evidence="3 4" id="KW-0413">Isomerase</keyword>
<organism evidence="6 7">
    <name type="scientific">Azoarcus taiwanensis</name>
    <dbReference type="NCBI Taxonomy" id="666964"/>
    <lineage>
        <taxon>Bacteria</taxon>
        <taxon>Pseudomonadati</taxon>
        <taxon>Pseudomonadota</taxon>
        <taxon>Betaproteobacteria</taxon>
        <taxon>Rhodocyclales</taxon>
        <taxon>Zoogloeaceae</taxon>
        <taxon>Azoarcus</taxon>
    </lineage>
</organism>
<evidence type="ECO:0000259" key="5">
    <source>
        <dbReference type="PROSITE" id="PS50072"/>
    </source>
</evidence>
<reference evidence="6" key="1">
    <citation type="submission" date="2019-12" db="EMBL/GenBank/DDBJ databases">
        <title>Comparative genomics gives insights into the taxonomy of the Azoarcus-Aromatoleum group and reveals separate origins of nif in the plant-associated Azoarcus and non-plant-associated Aromatoleum sub-groups.</title>
        <authorList>
            <person name="Lafos M."/>
            <person name="Maluk M."/>
            <person name="Batista M."/>
            <person name="Junghare M."/>
            <person name="Carmona M."/>
            <person name="Faoro H."/>
            <person name="Cruz L.M."/>
            <person name="Battistoni F."/>
            <person name="De Souza E."/>
            <person name="Pedrosa F."/>
            <person name="Chen W.-M."/>
            <person name="Poole P.S."/>
            <person name="Dixon R.A."/>
            <person name="James E.K."/>
        </authorList>
    </citation>
    <scope>NUCLEOTIDE SEQUENCE</scope>
    <source>
        <strain evidence="6">NSC3</strain>
    </source>
</reference>
<dbReference type="PROSITE" id="PS50072">
    <property type="entry name" value="CSA_PPIASE_2"/>
    <property type="match status" value="1"/>
</dbReference>
<dbReference type="Pfam" id="PF00160">
    <property type="entry name" value="Pro_isomerase"/>
    <property type="match status" value="1"/>
</dbReference>
<dbReference type="CDD" id="cd01920">
    <property type="entry name" value="cyclophilin_EcCYP_like"/>
    <property type="match status" value="1"/>
</dbReference>
<feature type="domain" description="PPIase cyclophilin-type" evidence="5">
    <location>
        <begin position="31"/>
        <end position="182"/>
    </location>
</feature>
<comment type="function">
    <text evidence="4">PPIases accelerate the folding of proteins. It catalyzes the cis-trans isomerization of proline imidic peptide bonds in oligopeptides.</text>
</comment>
<dbReference type="EC" id="5.2.1.8" evidence="4"/>
<evidence type="ECO:0000256" key="4">
    <source>
        <dbReference type="RuleBase" id="RU363019"/>
    </source>
</evidence>
<dbReference type="PANTHER" id="PTHR43246">
    <property type="entry name" value="PEPTIDYL-PROLYL CIS-TRANS ISOMERASE CYP38, CHLOROPLASTIC"/>
    <property type="match status" value="1"/>
</dbReference>